<reference evidence="2 3" key="1">
    <citation type="submission" date="2019-12" db="EMBL/GenBank/DDBJ databases">
        <authorList>
            <person name="Feng G."/>
            <person name="Zhu H."/>
        </authorList>
    </citation>
    <scope>NUCLEOTIDE SEQUENCE [LARGE SCALE GENOMIC DNA]</scope>
    <source>
        <strain evidence="2 3">FGD1</strain>
    </source>
</reference>
<keyword evidence="1" id="KW-0472">Membrane</keyword>
<dbReference type="EMBL" id="WVTD01000006">
    <property type="protein sequence ID" value="MYL98202.1"/>
    <property type="molecule type" value="Genomic_DNA"/>
</dbReference>
<organism evidence="2 3">
    <name type="scientific">Novosphingobium silvae</name>
    <dbReference type="NCBI Taxonomy" id="2692619"/>
    <lineage>
        <taxon>Bacteria</taxon>
        <taxon>Pseudomonadati</taxon>
        <taxon>Pseudomonadota</taxon>
        <taxon>Alphaproteobacteria</taxon>
        <taxon>Sphingomonadales</taxon>
        <taxon>Sphingomonadaceae</taxon>
        <taxon>Novosphingobium</taxon>
    </lineage>
</organism>
<evidence type="ECO:0000256" key="1">
    <source>
        <dbReference type="SAM" id="Phobius"/>
    </source>
</evidence>
<keyword evidence="1" id="KW-0812">Transmembrane</keyword>
<comment type="caution">
    <text evidence="2">The sequence shown here is derived from an EMBL/GenBank/DDBJ whole genome shotgun (WGS) entry which is preliminary data.</text>
</comment>
<keyword evidence="1" id="KW-1133">Transmembrane helix</keyword>
<feature type="transmembrane region" description="Helical" evidence="1">
    <location>
        <begin position="12"/>
        <end position="37"/>
    </location>
</feature>
<dbReference type="RefSeq" id="WP_160985830.1">
    <property type="nucleotide sequence ID" value="NZ_WVTD01000006.1"/>
</dbReference>
<feature type="transmembrane region" description="Helical" evidence="1">
    <location>
        <begin position="43"/>
        <end position="65"/>
    </location>
</feature>
<dbReference type="AlphaFoldDB" id="A0A7X4GGJ1"/>
<accession>A0A7X4GGJ1</accession>
<gene>
    <name evidence="2" type="ORF">GR702_10525</name>
</gene>
<name>A0A7X4GGJ1_9SPHN</name>
<evidence type="ECO:0000313" key="3">
    <source>
        <dbReference type="Proteomes" id="UP000465810"/>
    </source>
</evidence>
<dbReference type="Proteomes" id="UP000465810">
    <property type="component" value="Unassembled WGS sequence"/>
</dbReference>
<protein>
    <submittedName>
        <fullName evidence="2">Uncharacterized protein</fullName>
    </submittedName>
</protein>
<keyword evidence="3" id="KW-1185">Reference proteome</keyword>
<evidence type="ECO:0000313" key="2">
    <source>
        <dbReference type="EMBL" id="MYL98202.1"/>
    </source>
</evidence>
<sequence>MPKGLSGQAARPFKFAFIGVEALFVLVTLVALADILVAENYGLGWTTFFLGFIASAWGAVAYPVCGGCCGWDRRED</sequence>
<proteinExistence type="predicted"/>